<dbReference type="GO" id="GO:0016020">
    <property type="term" value="C:membrane"/>
    <property type="evidence" value="ECO:0007669"/>
    <property type="project" value="UniProtKB-SubCell"/>
</dbReference>
<protein>
    <recommendedName>
        <fullName evidence="13">Vitamin K epoxide reductase domain-containing protein</fullName>
    </recommendedName>
</protein>
<keyword evidence="8" id="KW-0560">Oxidoreductase</keyword>
<dbReference type="InterPro" id="IPR012932">
    <property type="entry name" value="VKOR"/>
</dbReference>
<evidence type="ECO:0000256" key="1">
    <source>
        <dbReference type="ARBA" id="ARBA00004141"/>
    </source>
</evidence>
<feature type="transmembrane region" description="Helical" evidence="12">
    <location>
        <begin position="135"/>
        <end position="157"/>
    </location>
</feature>
<dbReference type="PANTHER" id="PTHR13887">
    <property type="entry name" value="GLUTATHIONE S-TRANSFERASE KAPPA"/>
    <property type="match status" value="1"/>
</dbReference>
<feature type="domain" description="Vitamin K epoxide reductase" evidence="13">
    <location>
        <begin position="17"/>
        <end position="160"/>
    </location>
</feature>
<evidence type="ECO:0000256" key="9">
    <source>
        <dbReference type="ARBA" id="ARBA00023136"/>
    </source>
</evidence>
<comment type="subcellular location">
    <subcellularLocation>
        <location evidence="1">Membrane</location>
        <topology evidence="1">Multi-pass membrane protein</topology>
    </subcellularLocation>
</comment>
<evidence type="ECO:0000256" key="4">
    <source>
        <dbReference type="ARBA" id="ARBA00022692"/>
    </source>
</evidence>
<keyword evidence="5" id="KW-0874">Quinone</keyword>
<keyword evidence="10" id="KW-1015">Disulfide bond</keyword>
<evidence type="ECO:0000259" key="13">
    <source>
        <dbReference type="SMART" id="SM00756"/>
    </source>
</evidence>
<evidence type="ECO:0000256" key="12">
    <source>
        <dbReference type="SAM" id="Phobius"/>
    </source>
</evidence>
<feature type="transmembrane region" description="Helical" evidence="12">
    <location>
        <begin position="80"/>
        <end position="101"/>
    </location>
</feature>
<evidence type="ECO:0000256" key="3">
    <source>
        <dbReference type="ARBA" id="ARBA00006214"/>
    </source>
</evidence>
<dbReference type="PANTHER" id="PTHR13887:SF14">
    <property type="entry name" value="DISULFIDE BOND FORMATION PROTEIN D"/>
    <property type="match status" value="1"/>
</dbReference>
<dbReference type="EMBL" id="VBOS01000475">
    <property type="protein sequence ID" value="TMQ48576.1"/>
    <property type="molecule type" value="Genomic_DNA"/>
</dbReference>
<feature type="transmembrane region" description="Helical" evidence="12">
    <location>
        <begin position="21"/>
        <end position="47"/>
    </location>
</feature>
<evidence type="ECO:0000256" key="8">
    <source>
        <dbReference type="ARBA" id="ARBA00023002"/>
    </source>
</evidence>
<keyword evidence="6" id="KW-0732">Signal</keyword>
<organism evidence="14 15">
    <name type="scientific">Eiseniibacteriota bacterium</name>
    <dbReference type="NCBI Taxonomy" id="2212470"/>
    <lineage>
        <taxon>Bacteria</taxon>
        <taxon>Candidatus Eiseniibacteriota</taxon>
    </lineage>
</organism>
<evidence type="ECO:0000256" key="7">
    <source>
        <dbReference type="ARBA" id="ARBA00022989"/>
    </source>
</evidence>
<name>A0A538SB59_UNCEI</name>
<gene>
    <name evidence="14" type="ORF">E6K72_12920</name>
</gene>
<dbReference type="GO" id="GO:0048038">
    <property type="term" value="F:quinone binding"/>
    <property type="evidence" value="ECO:0007669"/>
    <property type="project" value="UniProtKB-KW"/>
</dbReference>
<dbReference type="InterPro" id="IPR036249">
    <property type="entry name" value="Thioredoxin-like_sf"/>
</dbReference>
<feature type="transmembrane region" description="Helical" evidence="12">
    <location>
        <begin position="108"/>
        <end position="129"/>
    </location>
</feature>
<dbReference type="AlphaFoldDB" id="A0A538SB59"/>
<evidence type="ECO:0000256" key="5">
    <source>
        <dbReference type="ARBA" id="ARBA00022719"/>
    </source>
</evidence>
<comment type="caution">
    <text evidence="14">The sequence shown here is derived from an EMBL/GenBank/DDBJ whole genome shotgun (WGS) entry which is preliminary data.</text>
</comment>
<dbReference type="Pfam" id="PF07884">
    <property type="entry name" value="VKOR"/>
    <property type="match status" value="1"/>
</dbReference>
<dbReference type="SUPFAM" id="SSF52833">
    <property type="entry name" value="Thioredoxin-like"/>
    <property type="match status" value="1"/>
</dbReference>
<proteinExistence type="inferred from homology"/>
<evidence type="ECO:0000256" key="11">
    <source>
        <dbReference type="ARBA" id="ARBA00023284"/>
    </source>
</evidence>
<feature type="transmembrane region" description="Helical" evidence="12">
    <location>
        <begin position="197"/>
        <end position="220"/>
    </location>
</feature>
<keyword evidence="11" id="KW-0676">Redox-active center</keyword>
<dbReference type="InterPro" id="IPR038354">
    <property type="entry name" value="VKOR_sf"/>
</dbReference>
<evidence type="ECO:0000256" key="10">
    <source>
        <dbReference type="ARBA" id="ARBA00023157"/>
    </source>
</evidence>
<evidence type="ECO:0000313" key="15">
    <source>
        <dbReference type="Proteomes" id="UP000317716"/>
    </source>
</evidence>
<dbReference type="Pfam" id="PF13462">
    <property type="entry name" value="Thioredoxin_4"/>
    <property type="match status" value="1"/>
</dbReference>
<dbReference type="Proteomes" id="UP000317716">
    <property type="component" value="Unassembled WGS sequence"/>
</dbReference>
<keyword evidence="4 12" id="KW-0812">Transmembrane</keyword>
<dbReference type="Gene3D" id="3.40.30.10">
    <property type="entry name" value="Glutaredoxin"/>
    <property type="match status" value="1"/>
</dbReference>
<keyword evidence="7 12" id="KW-1133">Transmembrane helix</keyword>
<dbReference type="Gene3D" id="1.20.1440.130">
    <property type="entry name" value="VKOR domain"/>
    <property type="match status" value="1"/>
</dbReference>
<comment type="similarity">
    <text evidence="3">Belongs to the VKOR family.</text>
</comment>
<dbReference type="InterPro" id="IPR012336">
    <property type="entry name" value="Thioredoxin-like_fold"/>
</dbReference>
<dbReference type="GO" id="GO:0016491">
    <property type="term" value="F:oxidoreductase activity"/>
    <property type="evidence" value="ECO:0007669"/>
    <property type="project" value="UniProtKB-KW"/>
</dbReference>
<reference evidence="14 15" key="1">
    <citation type="journal article" date="2019" name="Nat. Microbiol.">
        <title>Mediterranean grassland soil C-N compound turnover is dependent on rainfall and depth, and is mediated by genomically divergent microorganisms.</title>
        <authorList>
            <person name="Diamond S."/>
            <person name="Andeer P.F."/>
            <person name="Li Z."/>
            <person name="Crits-Christoph A."/>
            <person name="Burstein D."/>
            <person name="Anantharaman K."/>
            <person name="Lane K.R."/>
            <person name="Thomas B.C."/>
            <person name="Pan C."/>
            <person name="Northen T.R."/>
            <person name="Banfield J.F."/>
        </authorList>
    </citation>
    <scope>NUCLEOTIDE SEQUENCE [LARGE SCALE GENOMIC DNA]</scope>
    <source>
        <strain evidence="14">WS_2</strain>
    </source>
</reference>
<evidence type="ECO:0000256" key="2">
    <source>
        <dbReference type="ARBA" id="ARBA00005791"/>
    </source>
</evidence>
<dbReference type="SMART" id="SM00756">
    <property type="entry name" value="VKc"/>
    <property type="match status" value="1"/>
</dbReference>
<keyword evidence="9 12" id="KW-0472">Membrane</keyword>
<sequence>MSRTDSAVVPRGPRVPGGAPGWALVTPLLCLAGLLLSTFLTVMHFGLLNGDVSLGEVCGGGGGCNGVIFSRYGRLLGLPVSVWGMWYYVLAATLSTGAALLRREDGAAFVRATLWLTVAALAFDAWLAWAMLARVGRFCPLCAATYGLNVAIFIFTLRAAREARGLPGGPRSLLPSLASLRRPAEPAYYREALKLHLATLGAGVSALVLVLSLAFSQMLLAAQRKELEGLLEFLRTEPPAAIATAGLPARGSESAPISVVVFSDFLCEQCKRANEYFDVVAAGRRGALRVTYVNYPAEQTCNPHADKTLHPGACTLARGARCAARQGKFWEFHDAVFGDPGRVGPEKLAAYATRAGLDRAAFDACMAEGDSASGLPAEIALARSVGVNVTPTFFLNGRRIVGALKPWMLDTALEALLQTPRAEPHRAGAP</sequence>
<comment type="similarity">
    <text evidence="2">Belongs to the thioredoxin family. DsbA subfamily.</text>
</comment>
<evidence type="ECO:0000256" key="6">
    <source>
        <dbReference type="ARBA" id="ARBA00022729"/>
    </source>
</evidence>
<accession>A0A538SB59</accession>
<evidence type="ECO:0000313" key="14">
    <source>
        <dbReference type="EMBL" id="TMQ48576.1"/>
    </source>
</evidence>